<reference evidence="4" key="1">
    <citation type="submission" date="2025-08" db="UniProtKB">
        <authorList>
            <consortium name="Ensembl"/>
        </authorList>
    </citation>
    <scope>IDENTIFICATION</scope>
</reference>
<gene>
    <name evidence="4" type="primary">C1orf35</name>
</gene>
<organism evidence="4 5">
    <name type="scientific">Anser brachyrhynchus</name>
    <name type="common">Pink-footed goose</name>
    <dbReference type="NCBI Taxonomy" id="132585"/>
    <lineage>
        <taxon>Eukaryota</taxon>
        <taxon>Metazoa</taxon>
        <taxon>Chordata</taxon>
        <taxon>Craniata</taxon>
        <taxon>Vertebrata</taxon>
        <taxon>Euteleostomi</taxon>
        <taxon>Archelosauria</taxon>
        <taxon>Archosauria</taxon>
        <taxon>Dinosauria</taxon>
        <taxon>Saurischia</taxon>
        <taxon>Theropoda</taxon>
        <taxon>Coelurosauria</taxon>
        <taxon>Aves</taxon>
        <taxon>Neognathae</taxon>
        <taxon>Galloanserae</taxon>
        <taxon>Anseriformes</taxon>
        <taxon>Anatidae</taxon>
        <taxon>Anserinae</taxon>
        <taxon>Anser</taxon>
    </lineage>
</organism>
<evidence type="ECO:0000256" key="2">
    <source>
        <dbReference type="SAM" id="Phobius"/>
    </source>
</evidence>
<feature type="compositionally biased region" description="Basic residues" evidence="1">
    <location>
        <begin position="245"/>
        <end position="256"/>
    </location>
</feature>
<reference evidence="4" key="2">
    <citation type="submission" date="2025-09" db="UniProtKB">
        <authorList>
            <consortium name="Ensembl"/>
        </authorList>
    </citation>
    <scope>IDENTIFICATION</scope>
</reference>
<proteinExistence type="predicted"/>
<dbReference type="PANTHER" id="PTHR14580:SF0">
    <property type="entry name" value="MULTIPLE MYELOMA TUMOR-ASSOCIATED PROTEIN 2"/>
    <property type="match status" value="1"/>
</dbReference>
<keyword evidence="5" id="KW-1185">Reference proteome</keyword>
<keyword evidence="2" id="KW-1133">Transmembrane helix</keyword>
<dbReference type="InterPro" id="IPR019315">
    <property type="entry name" value="MMTA2_N"/>
</dbReference>
<accession>A0A8B9BE42</accession>
<dbReference type="Proteomes" id="UP000694426">
    <property type="component" value="Unplaced"/>
</dbReference>
<feature type="transmembrane region" description="Helical" evidence="2">
    <location>
        <begin position="91"/>
        <end position="117"/>
    </location>
</feature>
<feature type="compositionally biased region" description="Basic residues" evidence="1">
    <location>
        <begin position="161"/>
        <end position="187"/>
    </location>
</feature>
<dbReference type="Pfam" id="PF10159">
    <property type="entry name" value="MMtag"/>
    <property type="match status" value="1"/>
</dbReference>
<feature type="compositionally biased region" description="Low complexity" evidence="1">
    <location>
        <begin position="188"/>
        <end position="202"/>
    </location>
</feature>
<dbReference type="AlphaFoldDB" id="A0A8B9BE42"/>
<feature type="compositionally biased region" description="Basic residues" evidence="1">
    <location>
        <begin position="265"/>
        <end position="287"/>
    </location>
</feature>
<evidence type="ECO:0000313" key="5">
    <source>
        <dbReference type="Proteomes" id="UP000694426"/>
    </source>
</evidence>
<sequence>MFGSSRGGVRGGQDQFSWEDVKTDKQRENYLGDALSRRTWPRCASGTARSELRKMWTGWWAWAAPGGHRDTGFQSGFILPFFNHYHHFSHLLYLFIFIIIIIFHVSVPSGSAGRVMLSKEDKEAAKMGLSVFTVRRGRPASISRVLLAWFGRSAGLESGKKAKKEKKKRKKKKHKKEKKKDKHHKRAASPSSSGNAAGPGCPRMSPMCPRKAQDRPEASRHRRRHNTTDSSSSSSGSEEGSGRSPSRRPARRRARSRSGDGHRPPSPRHKGRKRSRSRSPRSRGGARQRHDTEPGD</sequence>
<feature type="region of interest" description="Disordered" evidence="1">
    <location>
        <begin position="157"/>
        <end position="296"/>
    </location>
</feature>
<protein>
    <submittedName>
        <fullName evidence="4">Chromosome 1 open reading frame 35</fullName>
    </submittedName>
</protein>
<name>A0A8B9BE42_9AVES</name>
<keyword evidence="2" id="KW-0812">Transmembrane</keyword>
<dbReference type="InterPro" id="IPR039207">
    <property type="entry name" value="MMTAG2-like"/>
</dbReference>
<keyword evidence="2" id="KW-0472">Membrane</keyword>
<dbReference type="PANTHER" id="PTHR14580">
    <property type="entry name" value="MULTIPLE MYELOMA TUMOR-ASSOCIATED PROTEIN 2 FAMILY MEMBER"/>
    <property type="match status" value="1"/>
</dbReference>
<feature type="domain" description="Multiple myeloma tumor-associated protein 2-like N-terminal" evidence="3">
    <location>
        <begin position="8"/>
        <end position="36"/>
    </location>
</feature>
<evidence type="ECO:0000313" key="4">
    <source>
        <dbReference type="Ensembl" id="ENSABRP00000002941.1"/>
    </source>
</evidence>
<dbReference type="GeneTree" id="ENSGT00390000005590"/>
<feature type="compositionally biased region" description="Low complexity" evidence="1">
    <location>
        <begin position="228"/>
        <end position="244"/>
    </location>
</feature>
<evidence type="ECO:0000256" key="1">
    <source>
        <dbReference type="SAM" id="MobiDB-lite"/>
    </source>
</evidence>
<evidence type="ECO:0000259" key="3">
    <source>
        <dbReference type="Pfam" id="PF10159"/>
    </source>
</evidence>
<dbReference type="Ensembl" id="ENSABRT00000004290.1">
    <property type="protein sequence ID" value="ENSABRP00000002941.1"/>
    <property type="gene ID" value="ENSABRG00000002825.1"/>
</dbReference>